<proteinExistence type="predicted"/>
<feature type="compositionally biased region" description="Acidic residues" evidence="1">
    <location>
        <begin position="418"/>
        <end position="432"/>
    </location>
</feature>
<dbReference type="EMBL" id="JAPMOS010000021">
    <property type="protein sequence ID" value="KAJ4459209.1"/>
    <property type="molecule type" value="Genomic_DNA"/>
</dbReference>
<dbReference type="SUPFAM" id="SSF52047">
    <property type="entry name" value="RNI-like"/>
    <property type="match status" value="1"/>
</dbReference>
<organism evidence="2 3">
    <name type="scientific">Paratrimastix pyriformis</name>
    <dbReference type="NCBI Taxonomy" id="342808"/>
    <lineage>
        <taxon>Eukaryota</taxon>
        <taxon>Metamonada</taxon>
        <taxon>Preaxostyla</taxon>
        <taxon>Paratrimastigidae</taxon>
        <taxon>Paratrimastix</taxon>
    </lineage>
</organism>
<feature type="region of interest" description="Disordered" evidence="1">
    <location>
        <begin position="410"/>
        <end position="436"/>
    </location>
</feature>
<accession>A0ABQ8UJ09</accession>
<dbReference type="InterPro" id="IPR032675">
    <property type="entry name" value="LRR_dom_sf"/>
</dbReference>
<name>A0ABQ8UJ09_9EUKA</name>
<protein>
    <submittedName>
        <fullName evidence="2">Uncharacterized protein</fullName>
    </submittedName>
</protein>
<reference evidence="2" key="1">
    <citation type="journal article" date="2022" name="bioRxiv">
        <title>Genomics of Preaxostyla Flagellates Illuminates Evolutionary Transitions and the Path Towards Mitochondrial Loss.</title>
        <authorList>
            <person name="Novak L.V.F."/>
            <person name="Treitli S.C."/>
            <person name="Pyrih J."/>
            <person name="Halakuc P."/>
            <person name="Pipaliya S.V."/>
            <person name="Vacek V."/>
            <person name="Brzon O."/>
            <person name="Soukal P."/>
            <person name="Eme L."/>
            <person name="Dacks J.B."/>
            <person name="Karnkowska A."/>
            <person name="Elias M."/>
            <person name="Hampl V."/>
        </authorList>
    </citation>
    <scope>NUCLEOTIDE SEQUENCE</scope>
    <source>
        <strain evidence="2">RCP-MX</strain>
    </source>
</reference>
<evidence type="ECO:0000313" key="3">
    <source>
        <dbReference type="Proteomes" id="UP001141327"/>
    </source>
</evidence>
<sequence length="469" mass="50486">MCSIRTLVCHRRGLRLGSSHIRGTSRSFASHSHSAARHREMSFENPDHVDPAESWTLALTPTADALAALLCPCKGLVKLSFPNESAPFPQEEAPLLFGCGATAAACAAWVDEAFAGHDRLTTLQLPREPFLPALGRILGHLPGLVELHIMYPLTGGFAGGTRRAPGPDVLRITGALRGSLPPTLRVLRLDFPVLGRALEDLVDALVPCAATLEELHIERCELGLGTQPQDFLGRFPSLSRLALGPIVVGDLRPVAARLTQLTVGQLFRGSFKKGLLVLPNGAGCLESLDISFCGDGKAVSCLLPPNQDTLRHIALDSPWEDHSAMALLSSLTHLTSLQLDLGPSPTGFFCDVPPDSLLNRLEHLALSAEPEAVFGSIDIASERLRSLSLNLAVRRSTTVTLDCPALETITSLPQEAAPESDDDDDDESDSREDDDKPYNLVLECRRLCSVQGPATANVQLPPVTWAWIF</sequence>
<evidence type="ECO:0000313" key="2">
    <source>
        <dbReference type="EMBL" id="KAJ4459209.1"/>
    </source>
</evidence>
<gene>
    <name evidence="2" type="ORF">PAPYR_4731</name>
</gene>
<evidence type="ECO:0000256" key="1">
    <source>
        <dbReference type="SAM" id="MobiDB-lite"/>
    </source>
</evidence>
<dbReference type="Gene3D" id="3.80.10.10">
    <property type="entry name" value="Ribonuclease Inhibitor"/>
    <property type="match status" value="1"/>
</dbReference>
<keyword evidence="3" id="KW-1185">Reference proteome</keyword>
<comment type="caution">
    <text evidence="2">The sequence shown here is derived from an EMBL/GenBank/DDBJ whole genome shotgun (WGS) entry which is preliminary data.</text>
</comment>
<dbReference type="Proteomes" id="UP001141327">
    <property type="component" value="Unassembled WGS sequence"/>
</dbReference>